<gene>
    <name evidence="8" type="ORF">E0Z10_g9729</name>
</gene>
<evidence type="ECO:0000256" key="6">
    <source>
        <dbReference type="SAM" id="Phobius"/>
    </source>
</evidence>
<evidence type="ECO:0000256" key="5">
    <source>
        <dbReference type="ARBA" id="ARBA00038359"/>
    </source>
</evidence>
<dbReference type="Pfam" id="PF20684">
    <property type="entry name" value="Fung_rhodopsin"/>
    <property type="match status" value="1"/>
</dbReference>
<feature type="transmembrane region" description="Helical" evidence="6">
    <location>
        <begin position="58"/>
        <end position="80"/>
    </location>
</feature>
<keyword evidence="2 6" id="KW-0812">Transmembrane</keyword>
<dbReference type="OrthoDB" id="5278984at2759"/>
<dbReference type="EMBL" id="SKBN01000322">
    <property type="protein sequence ID" value="TGJ79027.1"/>
    <property type="molecule type" value="Genomic_DNA"/>
</dbReference>
<sequence length="285" mass="31930">MEFIRSQNELEWQYEHRDETRVPGLIVACVTTAIASIIIIALRFLSRRLLHGRLCLEASDWFILVAWVFFATTNICWAVGTKYGIGRHAVAITDIHIVQIAAIVGEAAYVLANAFIKVSVLALYSKIFPVQKFRYYLWGVAIFVAGWAMSGSVIAIFQCTSIDYVWRPDARAFCINFSLRNLVSGIINIVINIFIVAMVIPLVWSQYTTGQEKWLVLFTFAIGSSACIVSIVRLPYSIKVGTNDETWDAAPTAIVSVVEITVALEPVATRRHYTWASMAKAHKMT</sequence>
<dbReference type="PANTHER" id="PTHR33048">
    <property type="entry name" value="PTH11-LIKE INTEGRAL MEMBRANE PROTEIN (AFU_ORTHOLOGUE AFUA_5G11245)"/>
    <property type="match status" value="1"/>
</dbReference>
<protein>
    <recommendedName>
        <fullName evidence="7">Rhodopsin domain-containing protein</fullName>
    </recommendedName>
</protein>
<keyword evidence="4 6" id="KW-0472">Membrane</keyword>
<name>A0A4Z0Y7V1_9PEZI</name>
<feature type="transmembrane region" description="Helical" evidence="6">
    <location>
        <begin position="135"/>
        <end position="157"/>
    </location>
</feature>
<keyword evidence="9" id="KW-1185">Reference proteome</keyword>
<dbReference type="PANTHER" id="PTHR33048:SF8">
    <property type="entry name" value="INTEGRAL MEMBRANE PROTEIN-RELATED"/>
    <property type="match status" value="1"/>
</dbReference>
<feature type="transmembrane region" description="Helical" evidence="6">
    <location>
        <begin position="215"/>
        <end position="236"/>
    </location>
</feature>
<evidence type="ECO:0000256" key="3">
    <source>
        <dbReference type="ARBA" id="ARBA00022989"/>
    </source>
</evidence>
<feature type="transmembrane region" description="Helical" evidence="6">
    <location>
        <begin position="25"/>
        <end position="46"/>
    </location>
</feature>
<reference evidence="8 9" key="1">
    <citation type="submission" date="2019-03" db="EMBL/GenBank/DDBJ databases">
        <title>Draft genome sequence of Xylaria hypoxylon DSM 108379, a ubiquitous saprotrophic-parasitic fungi on hardwood.</title>
        <authorList>
            <person name="Buettner E."/>
            <person name="Leonhardt S."/>
            <person name="Gebauer A.M."/>
            <person name="Liers C."/>
            <person name="Hofrichter M."/>
            <person name="Kellner H."/>
        </authorList>
    </citation>
    <scope>NUCLEOTIDE SEQUENCE [LARGE SCALE GENOMIC DNA]</scope>
    <source>
        <strain evidence="8 9">DSM 108379</strain>
    </source>
</reference>
<evidence type="ECO:0000313" key="9">
    <source>
        <dbReference type="Proteomes" id="UP000297716"/>
    </source>
</evidence>
<proteinExistence type="inferred from homology"/>
<comment type="similarity">
    <text evidence="5">Belongs to the SAT4 family.</text>
</comment>
<evidence type="ECO:0000256" key="2">
    <source>
        <dbReference type="ARBA" id="ARBA00022692"/>
    </source>
</evidence>
<feature type="transmembrane region" description="Helical" evidence="6">
    <location>
        <begin position="177"/>
        <end position="203"/>
    </location>
</feature>
<organism evidence="8 9">
    <name type="scientific">Xylaria hypoxylon</name>
    <dbReference type="NCBI Taxonomy" id="37992"/>
    <lineage>
        <taxon>Eukaryota</taxon>
        <taxon>Fungi</taxon>
        <taxon>Dikarya</taxon>
        <taxon>Ascomycota</taxon>
        <taxon>Pezizomycotina</taxon>
        <taxon>Sordariomycetes</taxon>
        <taxon>Xylariomycetidae</taxon>
        <taxon>Xylariales</taxon>
        <taxon>Xylariaceae</taxon>
        <taxon>Xylaria</taxon>
    </lineage>
</organism>
<comment type="caution">
    <text evidence="8">The sequence shown here is derived from an EMBL/GenBank/DDBJ whole genome shotgun (WGS) entry which is preliminary data.</text>
</comment>
<evidence type="ECO:0000256" key="1">
    <source>
        <dbReference type="ARBA" id="ARBA00004141"/>
    </source>
</evidence>
<evidence type="ECO:0000259" key="7">
    <source>
        <dbReference type="Pfam" id="PF20684"/>
    </source>
</evidence>
<evidence type="ECO:0000256" key="4">
    <source>
        <dbReference type="ARBA" id="ARBA00023136"/>
    </source>
</evidence>
<comment type="subcellular location">
    <subcellularLocation>
        <location evidence="1">Membrane</location>
        <topology evidence="1">Multi-pass membrane protein</topology>
    </subcellularLocation>
</comment>
<dbReference type="GO" id="GO:0016020">
    <property type="term" value="C:membrane"/>
    <property type="evidence" value="ECO:0007669"/>
    <property type="project" value="UniProtKB-SubCell"/>
</dbReference>
<feature type="domain" description="Rhodopsin" evidence="7">
    <location>
        <begin position="42"/>
        <end position="263"/>
    </location>
</feature>
<dbReference type="InterPro" id="IPR052337">
    <property type="entry name" value="SAT4-like"/>
</dbReference>
<accession>A0A4Z0Y7V1</accession>
<dbReference type="Proteomes" id="UP000297716">
    <property type="component" value="Unassembled WGS sequence"/>
</dbReference>
<feature type="transmembrane region" description="Helical" evidence="6">
    <location>
        <begin position="100"/>
        <end position="123"/>
    </location>
</feature>
<evidence type="ECO:0000313" key="8">
    <source>
        <dbReference type="EMBL" id="TGJ79027.1"/>
    </source>
</evidence>
<dbReference type="AlphaFoldDB" id="A0A4Z0Y7V1"/>
<keyword evidence="3 6" id="KW-1133">Transmembrane helix</keyword>
<dbReference type="InterPro" id="IPR049326">
    <property type="entry name" value="Rhodopsin_dom_fungi"/>
</dbReference>